<feature type="transmembrane region" description="Helical" evidence="1">
    <location>
        <begin position="29"/>
        <end position="49"/>
    </location>
</feature>
<dbReference type="AlphaFoldDB" id="A0A544QXT1"/>
<accession>A0A544QXT1</accession>
<dbReference type="RefSeq" id="WP_142535167.1">
    <property type="nucleotide sequence ID" value="NZ_SGJB01000002.1"/>
</dbReference>
<name>A0A544QXT1_9FIRM</name>
<keyword evidence="1" id="KW-0472">Membrane</keyword>
<protein>
    <submittedName>
        <fullName evidence="2">Uncharacterized protein</fullName>
    </submittedName>
</protein>
<keyword evidence="1" id="KW-0812">Transmembrane</keyword>
<dbReference type="EMBL" id="SGJB01000002">
    <property type="protein sequence ID" value="TQQ85463.1"/>
    <property type="molecule type" value="Genomic_DNA"/>
</dbReference>
<gene>
    <name evidence="2" type="ORF">EXD82_01580</name>
</gene>
<keyword evidence="3" id="KW-1185">Reference proteome</keyword>
<evidence type="ECO:0000256" key="1">
    <source>
        <dbReference type="SAM" id="Phobius"/>
    </source>
</evidence>
<evidence type="ECO:0000313" key="3">
    <source>
        <dbReference type="Proteomes" id="UP000317863"/>
    </source>
</evidence>
<organism evidence="2 3">
    <name type="scientific">Peptacetobacter hominis</name>
    <dbReference type="NCBI Taxonomy" id="2743610"/>
    <lineage>
        <taxon>Bacteria</taxon>
        <taxon>Bacillati</taxon>
        <taxon>Bacillota</taxon>
        <taxon>Clostridia</taxon>
        <taxon>Peptostreptococcales</taxon>
        <taxon>Peptostreptococcaceae</taxon>
        <taxon>Peptacetobacter</taxon>
    </lineage>
</organism>
<evidence type="ECO:0000313" key="2">
    <source>
        <dbReference type="EMBL" id="TQQ85463.1"/>
    </source>
</evidence>
<comment type="caution">
    <text evidence="2">The sequence shown here is derived from an EMBL/GenBank/DDBJ whole genome shotgun (WGS) entry which is preliminary data.</text>
</comment>
<reference evidence="2 3" key="1">
    <citation type="submission" date="2019-02" db="EMBL/GenBank/DDBJ databases">
        <title>Peptostreptococcaceae bacterium ZHW00191 nov., a new bacterium isolated from the human gut.</title>
        <authorList>
            <person name="Zhou H.-W."/>
            <person name="Chen X.-J."/>
        </authorList>
    </citation>
    <scope>NUCLEOTIDE SEQUENCE [LARGE SCALE GENOMIC DNA]</scope>
    <source>
        <strain evidence="2 3">ZHW00191</strain>
    </source>
</reference>
<dbReference type="Proteomes" id="UP000317863">
    <property type="component" value="Unassembled WGS sequence"/>
</dbReference>
<proteinExistence type="predicted"/>
<keyword evidence="1" id="KW-1133">Transmembrane helix</keyword>
<sequence length="150" mass="17551">MKTKKRTSKYIIENYFNTGNDKKVLRNPYTMIFLLMSIYIIFSILNGMYKINVLTESIESEKRALSETKSNYIYEDKSISVKSDDIKQILIDSESCDINKLYIDQNTLVVKGNCSSTDQIENFRKKKIMHGSQVDKIERDGHAYYFEISK</sequence>